<dbReference type="PANTHER" id="PTHR42751">
    <property type="entry name" value="SODIUM/HYDROGEN EXCHANGER FAMILY/TRKA DOMAIN PROTEIN"/>
    <property type="match status" value="1"/>
</dbReference>
<feature type="transmembrane region" description="Helical" evidence="8">
    <location>
        <begin position="86"/>
        <end position="110"/>
    </location>
</feature>
<keyword evidence="7 8" id="KW-0472">Membrane</keyword>
<proteinExistence type="inferred from homology"/>
<keyword evidence="4" id="KW-0630">Potassium</keyword>
<keyword evidence="6 8" id="KW-1133">Transmembrane helix</keyword>
<comment type="caution">
    <text evidence="11">The sequence shown here is derived from an EMBL/GenBank/DDBJ whole genome shotgun (WGS) entry which is preliminary data.</text>
</comment>
<dbReference type="OMA" id="MRWWLTL"/>
<dbReference type="SUPFAM" id="SSF51735">
    <property type="entry name" value="NAD(P)-binding Rossmann-fold domains"/>
    <property type="match status" value="1"/>
</dbReference>
<evidence type="ECO:0000313" key="12">
    <source>
        <dbReference type="Proteomes" id="UP000182680"/>
    </source>
</evidence>
<feature type="transmembrane region" description="Helical" evidence="8">
    <location>
        <begin position="6"/>
        <end position="23"/>
    </location>
</feature>
<evidence type="ECO:0000256" key="4">
    <source>
        <dbReference type="ARBA" id="ARBA00022538"/>
    </source>
</evidence>
<dbReference type="Gene3D" id="1.20.1530.20">
    <property type="match status" value="1"/>
</dbReference>
<evidence type="ECO:0000256" key="3">
    <source>
        <dbReference type="ARBA" id="ARBA00022448"/>
    </source>
</evidence>
<reference evidence="12" key="1">
    <citation type="submission" date="2016-11" db="EMBL/GenBank/DDBJ databases">
        <authorList>
            <person name="Jaros S."/>
            <person name="Januszkiewicz K."/>
            <person name="Wedrychowicz H."/>
        </authorList>
    </citation>
    <scope>NUCLEOTIDE SEQUENCE [LARGE SCALE GENOMIC DNA]</scope>
    <source>
        <strain evidence="12">DSM 7057</strain>
    </source>
</reference>
<feature type="transmembrane region" description="Helical" evidence="8">
    <location>
        <begin position="362"/>
        <end position="381"/>
    </location>
</feature>
<keyword evidence="4" id="KW-0406">Ion transport</keyword>
<dbReference type="InterPro" id="IPR036721">
    <property type="entry name" value="RCK_C_sf"/>
</dbReference>
<feature type="transmembrane region" description="Helical" evidence="8">
    <location>
        <begin position="55"/>
        <end position="74"/>
    </location>
</feature>
<dbReference type="GO" id="GO:0015297">
    <property type="term" value="F:antiporter activity"/>
    <property type="evidence" value="ECO:0007669"/>
    <property type="project" value="InterPro"/>
</dbReference>
<evidence type="ECO:0000259" key="9">
    <source>
        <dbReference type="PROSITE" id="PS51201"/>
    </source>
</evidence>
<comment type="similarity">
    <text evidence="2">Belongs to the monovalent cation:proton antiporter 2 (CPA2) transporter (TC 2.A.37) family.</text>
</comment>
<feature type="transmembrane region" description="Helical" evidence="8">
    <location>
        <begin position="323"/>
        <end position="342"/>
    </location>
</feature>
<organism evidence="11 12">
    <name type="scientific">Desulfovibrio desulfuricans</name>
    <dbReference type="NCBI Taxonomy" id="876"/>
    <lineage>
        <taxon>Bacteria</taxon>
        <taxon>Pseudomonadati</taxon>
        <taxon>Thermodesulfobacteriota</taxon>
        <taxon>Desulfovibrionia</taxon>
        <taxon>Desulfovibrionales</taxon>
        <taxon>Desulfovibrionaceae</taxon>
        <taxon>Desulfovibrio</taxon>
    </lineage>
</organism>
<dbReference type="RefSeq" id="WP_012624620.1">
    <property type="nucleotide sequence ID" value="NZ_FPIW01000037.1"/>
</dbReference>
<evidence type="ECO:0000256" key="5">
    <source>
        <dbReference type="ARBA" id="ARBA00022692"/>
    </source>
</evidence>
<keyword evidence="4" id="KW-0633">Potassium transport</keyword>
<dbReference type="AlphaFoldDB" id="A0AA94HTP7"/>
<feature type="transmembrane region" description="Helical" evidence="8">
    <location>
        <begin position="181"/>
        <end position="202"/>
    </location>
</feature>
<keyword evidence="3" id="KW-0813">Transport</keyword>
<dbReference type="InterPro" id="IPR036291">
    <property type="entry name" value="NAD(P)-bd_dom_sf"/>
</dbReference>
<feature type="transmembrane region" description="Helical" evidence="8">
    <location>
        <begin position="116"/>
        <end position="135"/>
    </location>
</feature>
<dbReference type="InterPro" id="IPR003148">
    <property type="entry name" value="RCK_N"/>
</dbReference>
<evidence type="ECO:0000256" key="6">
    <source>
        <dbReference type="ARBA" id="ARBA00022989"/>
    </source>
</evidence>
<sequence length="676" mass="73374">MDVPLLYEIVTIFLLSIFVTVTCNKIKLPATVGFLLTGVLCGPSLLGIVSDREAIDHVAEIGVAMLLFTIGMELSGEALNRLKRPVFLGGSLQIGLTVLAVMGLALLGGYSYQQGVFMGCLVALSSSAIVLRIMQERGSTNTPTGRLSLAILVFQDIMVAPMLLCVPLLSGTLDLSLESAFFSTLWVVLALGGVLLFARFGLNRLMEAVVRTRTREILLLTTLGLCLGMALLTNTLGLSLSLGAFMAGLLLARSQYSMSVIAGILPYRDVFMSLFFISVGMMLNVDFFGKHFFSIIGLTALFIVIKSLLTLPAVLVQGYPLRAAIITSLSLAQVGEFAFVLAASGLSAGLFDMDAYQNFLDVSVLTMMLTPGLMTIAPRLADRFAGQRNSEQQEESGQQEGEKRLEDHLIIVGFGISGKHLAHVAKESGIEYTILEMNPETVSRYRQKEPIAHGDASQPVVLEHLGVTRARVLVIVISDPSAVRAITIEARRFNPNLHIIARTRFVTEVAALRRLGADEVIAEEFETSVEIFTRVLSQYLVPRQDIDTFAARIRQENYRMIRRMSSAVDSLDSIVNRLPDMGVQAMRLGGASPLCGRSLAQTELRRRHGVTVIAILREGITHASPGADEIFEPGDIVYLFGKTDKVIAITPLFSGPVRESARDGKGGMPQPARPTA</sequence>
<feature type="transmembrane region" description="Helical" evidence="8">
    <location>
        <begin position="214"/>
        <end position="232"/>
    </location>
</feature>
<dbReference type="InterPro" id="IPR038770">
    <property type="entry name" value="Na+/solute_symporter_sf"/>
</dbReference>
<evidence type="ECO:0000256" key="8">
    <source>
        <dbReference type="SAM" id="Phobius"/>
    </source>
</evidence>
<evidence type="ECO:0000256" key="2">
    <source>
        <dbReference type="ARBA" id="ARBA00005551"/>
    </source>
</evidence>
<feature type="domain" description="RCK C-terminal" evidence="10">
    <location>
        <begin position="571"/>
        <end position="655"/>
    </location>
</feature>
<dbReference type="Pfam" id="PF00999">
    <property type="entry name" value="Na_H_Exchanger"/>
    <property type="match status" value="1"/>
</dbReference>
<gene>
    <name evidence="11" type="ORF">SAMN02910291_01944</name>
</gene>
<dbReference type="GO" id="GO:0006813">
    <property type="term" value="P:potassium ion transport"/>
    <property type="evidence" value="ECO:0007669"/>
    <property type="project" value="UniProtKB-KW"/>
</dbReference>
<accession>A0AA94HTP7</accession>
<dbReference type="GO" id="GO:1902600">
    <property type="term" value="P:proton transmembrane transport"/>
    <property type="evidence" value="ECO:0007669"/>
    <property type="project" value="InterPro"/>
</dbReference>
<feature type="transmembrane region" description="Helical" evidence="8">
    <location>
        <begin position="147"/>
        <end position="169"/>
    </location>
</feature>
<dbReference type="InterPro" id="IPR006153">
    <property type="entry name" value="Cation/H_exchanger_TM"/>
</dbReference>
<dbReference type="GO" id="GO:0016020">
    <property type="term" value="C:membrane"/>
    <property type="evidence" value="ECO:0007669"/>
    <property type="project" value="UniProtKB-SubCell"/>
</dbReference>
<dbReference type="Proteomes" id="UP000182680">
    <property type="component" value="Unassembled WGS sequence"/>
</dbReference>
<comment type="subcellular location">
    <subcellularLocation>
        <location evidence="1">Membrane</location>
        <topology evidence="1">Multi-pass membrane protein</topology>
    </subcellularLocation>
</comment>
<dbReference type="EMBL" id="FPIW01000037">
    <property type="protein sequence ID" value="SFW58181.1"/>
    <property type="molecule type" value="Genomic_DNA"/>
</dbReference>
<evidence type="ECO:0000259" key="10">
    <source>
        <dbReference type="PROSITE" id="PS51202"/>
    </source>
</evidence>
<keyword evidence="5 8" id="KW-0812">Transmembrane</keyword>
<feature type="domain" description="RCK N-terminal" evidence="9">
    <location>
        <begin position="406"/>
        <end position="522"/>
    </location>
</feature>
<dbReference type="PROSITE" id="PS51201">
    <property type="entry name" value="RCK_N"/>
    <property type="match status" value="1"/>
</dbReference>
<dbReference type="PANTHER" id="PTHR42751:SF3">
    <property type="entry name" value="SODIUM_GLUTAMATE SYMPORTER"/>
    <property type="match status" value="1"/>
</dbReference>
<name>A0AA94HTP7_DESDE</name>
<protein>
    <submittedName>
        <fullName evidence="11">Kef-type potassium/proton antiporter, CPA2 family</fullName>
    </submittedName>
</protein>
<dbReference type="Gene3D" id="3.30.70.1450">
    <property type="entry name" value="Regulator of K+ conductance, C-terminal domain"/>
    <property type="match status" value="1"/>
</dbReference>
<feature type="transmembrane region" description="Helical" evidence="8">
    <location>
        <begin position="295"/>
        <end position="316"/>
    </location>
</feature>
<evidence type="ECO:0000256" key="7">
    <source>
        <dbReference type="ARBA" id="ARBA00023136"/>
    </source>
</evidence>
<dbReference type="Gene3D" id="3.40.50.720">
    <property type="entry name" value="NAD(P)-binding Rossmann-like Domain"/>
    <property type="match status" value="1"/>
</dbReference>
<dbReference type="SUPFAM" id="SSF116726">
    <property type="entry name" value="TrkA C-terminal domain-like"/>
    <property type="match status" value="1"/>
</dbReference>
<evidence type="ECO:0000313" key="11">
    <source>
        <dbReference type="EMBL" id="SFW58181.1"/>
    </source>
</evidence>
<dbReference type="InterPro" id="IPR006037">
    <property type="entry name" value="RCK_C"/>
</dbReference>
<evidence type="ECO:0000256" key="1">
    <source>
        <dbReference type="ARBA" id="ARBA00004141"/>
    </source>
</evidence>
<dbReference type="GO" id="GO:0008324">
    <property type="term" value="F:monoatomic cation transmembrane transporter activity"/>
    <property type="evidence" value="ECO:0007669"/>
    <property type="project" value="InterPro"/>
</dbReference>
<dbReference type="Pfam" id="PF02080">
    <property type="entry name" value="TrkA_C"/>
    <property type="match status" value="1"/>
</dbReference>
<feature type="transmembrane region" description="Helical" evidence="8">
    <location>
        <begin position="30"/>
        <end position="49"/>
    </location>
</feature>
<dbReference type="Pfam" id="PF02254">
    <property type="entry name" value="TrkA_N"/>
    <property type="match status" value="1"/>
</dbReference>
<dbReference type="PROSITE" id="PS51202">
    <property type="entry name" value="RCK_C"/>
    <property type="match status" value="1"/>
</dbReference>